<evidence type="ECO:0000256" key="6">
    <source>
        <dbReference type="ARBA" id="ARBA00022837"/>
    </source>
</evidence>
<evidence type="ECO:0000256" key="4">
    <source>
        <dbReference type="ARBA" id="ARBA00022729"/>
    </source>
</evidence>
<dbReference type="EMBL" id="SJPM01000007">
    <property type="protein sequence ID" value="TWT94970.1"/>
    <property type="molecule type" value="Genomic_DNA"/>
</dbReference>
<keyword evidence="6" id="KW-0106">Calcium</keyword>
<reference evidence="8 9" key="1">
    <citation type="submission" date="2019-02" db="EMBL/GenBank/DDBJ databases">
        <title>Deep-cultivation of Planctomycetes and their phenomic and genomic characterization uncovers novel biology.</title>
        <authorList>
            <person name="Wiegand S."/>
            <person name="Jogler M."/>
            <person name="Boedeker C."/>
            <person name="Pinto D."/>
            <person name="Vollmers J."/>
            <person name="Rivas-Marin E."/>
            <person name="Kohn T."/>
            <person name="Peeters S.H."/>
            <person name="Heuer A."/>
            <person name="Rast P."/>
            <person name="Oberbeckmann S."/>
            <person name="Bunk B."/>
            <person name="Jeske O."/>
            <person name="Meyerdierks A."/>
            <person name="Storesund J.E."/>
            <person name="Kallscheuer N."/>
            <person name="Luecker S."/>
            <person name="Lage O.M."/>
            <person name="Pohl T."/>
            <person name="Merkel B.J."/>
            <person name="Hornburger P."/>
            <person name="Mueller R.-W."/>
            <person name="Bruemmer F."/>
            <person name="Labrenz M."/>
            <person name="Spormann A.M."/>
            <person name="Op Den Camp H."/>
            <person name="Overmann J."/>
            <person name="Amann R."/>
            <person name="Jetten M.S.M."/>
            <person name="Mascher T."/>
            <person name="Medema M.H."/>
            <person name="Devos D.P."/>
            <person name="Kaster A.-K."/>
            <person name="Ovreas L."/>
            <person name="Rohde M."/>
            <person name="Galperin M.Y."/>
            <person name="Jogler C."/>
        </authorList>
    </citation>
    <scope>NUCLEOTIDE SEQUENCE [LARGE SCALE GENOMIC DNA]</scope>
    <source>
        <strain evidence="8 9">Pla100</strain>
    </source>
</reference>
<dbReference type="InterPro" id="IPR017850">
    <property type="entry name" value="Alkaline_phosphatase_core_sf"/>
</dbReference>
<evidence type="ECO:0000313" key="8">
    <source>
        <dbReference type="EMBL" id="TWT94970.1"/>
    </source>
</evidence>
<dbReference type="PANTHER" id="PTHR42693">
    <property type="entry name" value="ARYLSULFATASE FAMILY MEMBER"/>
    <property type="match status" value="1"/>
</dbReference>
<comment type="cofactor">
    <cofactor evidence="1">
        <name>Ca(2+)</name>
        <dbReference type="ChEBI" id="CHEBI:29108"/>
    </cofactor>
</comment>
<accession>A0A5C6A6F0</accession>
<dbReference type="SUPFAM" id="SSF53649">
    <property type="entry name" value="Alkaline phosphatase-like"/>
    <property type="match status" value="1"/>
</dbReference>
<dbReference type="Pfam" id="PF00884">
    <property type="entry name" value="Sulfatase"/>
    <property type="match status" value="1"/>
</dbReference>
<dbReference type="InterPro" id="IPR000917">
    <property type="entry name" value="Sulfatase_N"/>
</dbReference>
<keyword evidence="5 8" id="KW-0378">Hydrolase</keyword>
<organism evidence="8 9">
    <name type="scientific">Neorhodopirellula pilleata</name>
    <dbReference type="NCBI Taxonomy" id="2714738"/>
    <lineage>
        <taxon>Bacteria</taxon>
        <taxon>Pseudomonadati</taxon>
        <taxon>Planctomycetota</taxon>
        <taxon>Planctomycetia</taxon>
        <taxon>Pirellulales</taxon>
        <taxon>Pirellulaceae</taxon>
        <taxon>Neorhodopirellula</taxon>
    </lineage>
</organism>
<dbReference type="AlphaFoldDB" id="A0A5C6A6F0"/>
<evidence type="ECO:0000313" key="9">
    <source>
        <dbReference type="Proteomes" id="UP000316213"/>
    </source>
</evidence>
<comment type="caution">
    <text evidence="8">The sequence shown here is derived from an EMBL/GenBank/DDBJ whole genome shotgun (WGS) entry which is preliminary data.</text>
</comment>
<evidence type="ECO:0000259" key="7">
    <source>
        <dbReference type="Pfam" id="PF00884"/>
    </source>
</evidence>
<feature type="domain" description="Sulfatase N-terminal" evidence="7">
    <location>
        <begin position="36"/>
        <end position="366"/>
    </location>
</feature>
<dbReference type="PANTHER" id="PTHR42693:SF42">
    <property type="entry name" value="ARYLSULFATASE G"/>
    <property type="match status" value="1"/>
</dbReference>
<dbReference type="EC" id="3.1.6.1" evidence="8"/>
<protein>
    <submittedName>
        <fullName evidence="8">Arylsulfatase</fullName>
        <ecNumber evidence="8">3.1.6.1</ecNumber>
    </submittedName>
</protein>
<comment type="similarity">
    <text evidence="2">Belongs to the sulfatase family.</text>
</comment>
<dbReference type="Proteomes" id="UP000316213">
    <property type="component" value="Unassembled WGS sequence"/>
</dbReference>
<evidence type="ECO:0000256" key="3">
    <source>
        <dbReference type="ARBA" id="ARBA00022723"/>
    </source>
</evidence>
<dbReference type="OrthoDB" id="246867at2"/>
<dbReference type="InterPro" id="IPR050738">
    <property type="entry name" value="Sulfatase"/>
</dbReference>
<keyword evidence="3" id="KW-0479">Metal-binding</keyword>
<dbReference type="GO" id="GO:0046872">
    <property type="term" value="F:metal ion binding"/>
    <property type="evidence" value="ECO:0007669"/>
    <property type="project" value="UniProtKB-KW"/>
</dbReference>
<evidence type="ECO:0000256" key="1">
    <source>
        <dbReference type="ARBA" id="ARBA00001913"/>
    </source>
</evidence>
<dbReference type="GO" id="GO:0004065">
    <property type="term" value="F:arylsulfatase activity"/>
    <property type="evidence" value="ECO:0007669"/>
    <property type="project" value="UniProtKB-EC"/>
</dbReference>
<evidence type="ECO:0000256" key="5">
    <source>
        <dbReference type="ARBA" id="ARBA00022801"/>
    </source>
</evidence>
<keyword evidence="4" id="KW-0732">Signal</keyword>
<keyword evidence="9" id="KW-1185">Reference proteome</keyword>
<proteinExistence type="inferred from homology"/>
<dbReference type="Gene3D" id="3.40.720.10">
    <property type="entry name" value="Alkaline Phosphatase, subunit A"/>
    <property type="match status" value="1"/>
</dbReference>
<sequence>MIAVAVSLVTTAGFAEPPTFISDGSSNAGGSKPPVNVVLIVSDDQTYTDFGFMGNERVHTPHLDELASQSARFTHGYVPSSVCRPSLVTILTGLYPHEHGVFFNHPPPGFAKLSKSPEISRERFDAYRGEAESLIRNVPTLPRILAGQGFRSLQTGKFWEGHHRNAGFTDGMTTATPSGGKYGDLVLASGDVVAHGNGDHGLAIGRETMRPIEAFLDEVVSESSPSPFLIWYAPFLPHVPHDSPERFVRLAKSRPNVKPHELPYFAAIAQFDETIGQLRSAIEKRGLAKQTLFVFVVDNGWQPDAGKFRQTKGEWDHTDNSKRAPFDAGLRTPILFHLPGRTVPATYEAPVSSIDLLPTILAATGVGPPNRSLPNRSLPGVNLWPVATGQAPADGERAVFGELYPGDARELGKPEQDIAYRWVRRGRYKLIVPHAHAGHPPWGGYLTRPALFDISSDPGEARDLSRRPGYQAVRDELNSLLDQWWAPGP</sequence>
<evidence type="ECO:0000256" key="2">
    <source>
        <dbReference type="ARBA" id="ARBA00008779"/>
    </source>
</evidence>
<name>A0A5C6A6F0_9BACT</name>
<dbReference type="Gene3D" id="3.30.1120.10">
    <property type="match status" value="1"/>
</dbReference>
<gene>
    <name evidence="8" type="primary">atsA_47</name>
    <name evidence="8" type="ORF">Pla100_35490</name>
</gene>